<keyword evidence="3" id="KW-1185">Reference proteome</keyword>
<dbReference type="InterPro" id="IPR029226">
    <property type="entry name" value="Ecp2-like"/>
</dbReference>
<evidence type="ECO:0000259" key="1">
    <source>
        <dbReference type="Pfam" id="PF14856"/>
    </source>
</evidence>
<dbReference type="Pfam" id="PF14856">
    <property type="entry name" value="Hce2"/>
    <property type="match status" value="2"/>
</dbReference>
<reference evidence="2 3" key="1">
    <citation type="submission" date="2015-06" db="EMBL/GenBank/DDBJ databases">
        <title>Survival trade-offs in plant roots during colonization by closely related pathogenic and mutualistic fungi.</title>
        <authorList>
            <person name="Hacquard S."/>
            <person name="Kracher B."/>
            <person name="Hiruma K."/>
            <person name="Weinman A."/>
            <person name="Muench P."/>
            <person name="Garrido Oter R."/>
            <person name="Ver Loren van Themaat E."/>
            <person name="Dallerey J.-F."/>
            <person name="Damm U."/>
            <person name="Henrissat B."/>
            <person name="Lespinet O."/>
            <person name="Thon M."/>
            <person name="Kemen E."/>
            <person name="McHardy A.C."/>
            <person name="Schulze-Lefert P."/>
            <person name="O'Connell R.J."/>
        </authorList>
    </citation>
    <scope>NUCLEOTIDE SEQUENCE [LARGE SCALE GENOMIC DNA]</scope>
    <source>
        <strain evidence="2 3">MAFF 238704</strain>
    </source>
</reference>
<evidence type="ECO:0000313" key="3">
    <source>
        <dbReference type="Proteomes" id="UP000076584"/>
    </source>
</evidence>
<dbReference type="Proteomes" id="UP000076584">
    <property type="component" value="Unassembled WGS sequence"/>
</dbReference>
<gene>
    <name evidence="2" type="ORF">CI238_09290</name>
</gene>
<dbReference type="OrthoDB" id="4810152at2759"/>
<proteinExistence type="predicted"/>
<name>A0A166TV17_COLIC</name>
<sequence>MRKFFATIIAFAAHASARAVPDSAFLGAVAVISPHQEVTFKASNGSDVVFNIAAGLNITHDIRNLPWPVSKQIKVVKAGDNVELCTVRASQRDSGIASPRRDDCQALFDYVKQTAALIYFEHLDSDTNRWAEVVWVGSCGFRTRTYTRDVVFSLEDIANFLHRSLSRPAWTVDGHISATGEADCAVWSRPSASAPAFWRLQQHGPLVLNGPENGTPVNSFISGNETTRAVEVRRAELKKPLIVTSLALIPSNTSAYVFNGTVHEAPEKVESANFTVSKRYEMYLGGNPEGPFCTPIWLSSDWDQPNTPLKSDCQQLLRFCQQNTAKVVFKERDLNFWAKFAAHESCGLSFMTTKEKIWITNRDMAGFLERAINYEPSIYQEIGVRAKMGVRCGFKNEKQYDGEFRLFYRDPSLPQGQVEQRDTSLYAPTIDGIERRDASSVSPEFETLTHDDSAVDWVEFKFVDREGNNVTAQINSNALSISANDNKKVVGRLERFETPLGPSKRCTGKTSYMGGAGPDSALVEDCKKLRDFMSIRRFYFRWSQEADRGPGQPLAKVETCHLAWAAGDDVVVGNMDIDILMTNAIDKLDNTKGRMRGWGREYCDMADQYGIKSLTKWLIYP</sequence>
<dbReference type="AlphaFoldDB" id="A0A166TV17"/>
<evidence type="ECO:0000313" key="2">
    <source>
        <dbReference type="EMBL" id="KZL72538.1"/>
    </source>
</evidence>
<feature type="domain" description="Ecp2 effector protein-like" evidence="1">
    <location>
        <begin position="85"/>
        <end position="184"/>
    </location>
</feature>
<organism evidence="2 3">
    <name type="scientific">Colletotrichum incanum</name>
    <name type="common">Soybean anthracnose fungus</name>
    <dbReference type="NCBI Taxonomy" id="1573173"/>
    <lineage>
        <taxon>Eukaryota</taxon>
        <taxon>Fungi</taxon>
        <taxon>Dikarya</taxon>
        <taxon>Ascomycota</taxon>
        <taxon>Pezizomycotina</taxon>
        <taxon>Sordariomycetes</taxon>
        <taxon>Hypocreomycetidae</taxon>
        <taxon>Glomerellales</taxon>
        <taxon>Glomerellaceae</taxon>
        <taxon>Colletotrichum</taxon>
        <taxon>Colletotrichum spaethianum species complex</taxon>
    </lineage>
</organism>
<protein>
    <recommendedName>
        <fullName evidence="1">Ecp2 effector protein-like domain-containing protein</fullName>
    </recommendedName>
</protein>
<comment type="caution">
    <text evidence="2">The sequence shown here is derived from an EMBL/GenBank/DDBJ whole genome shotgun (WGS) entry which is preliminary data.</text>
</comment>
<feature type="domain" description="Ecp2 effector protein-like" evidence="1">
    <location>
        <begin position="506"/>
        <end position="603"/>
    </location>
</feature>
<dbReference type="EMBL" id="LFIW01002369">
    <property type="protein sequence ID" value="KZL72538.1"/>
    <property type="molecule type" value="Genomic_DNA"/>
</dbReference>
<accession>A0A166TV17</accession>